<evidence type="ECO:0000256" key="17">
    <source>
        <dbReference type="ARBA" id="ARBA00048623"/>
    </source>
</evidence>
<comment type="caution">
    <text evidence="20">The sequence shown here is derived from an EMBL/GenBank/DDBJ whole genome shotgun (WGS) entry which is preliminary data.</text>
</comment>
<keyword evidence="12 19" id="KW-1133">Transmembrane helix</keyword>
<dbReference type="Proteomes" id="UP001198151">
    <property type="component" value="Unassembled WGS sequence"/>
</dbReference>
<feature type="transmembrane region" description="Helical" evidence="19">
    <location>
        <begin position="234"/>
        <end position="255"/>
    </location>
</feature>
<proteinExistence type="inferred from homology"/>
<evidence type="ECO:0000256" key="5">
    <source>
        <dbReference type="ARBA" id="ARBA00013200"/>
    </source>
</evidence>
<evidence type="ECO:0000256" key="15">
    <source>
        <dbReference type="ARBA" id="ARBA00032605"/>
    </source>
</evidence>
<evidence type="ECO:0000256" key="8">
    <source>
        <dbReference type="ARBA" id="ARBA00022573"/>
    </source>
</evidence>
<comment type="subcellular location">
    <subcellularLocation>
        <location evidence="2 19">Cell membrane</location>
        <topology evidence="2 19">Multi-pass membrane protein</topology>
    </subcellularLocation>
</comment>
<evidence type="ECO:0000256" key="13">
    <source>
        <dbReference type="ARBA" id="ARBA00023136"/>
    </source>
</evidence>
<dbReference type="PANTHER" id="PTHR34148">
    <property type="entry name" value="ADENOSYLCOBINAMIDE-GDP RIBAZOLETRANSFERASE"/>
    <property type="match status" value="1"/>
</dbReference>
<sequence>MYLFGSLAVALALYSKIPVPIVDWNEKNMKYAICFFPVVGVVTGIVEYAAGYVLLMWTDCENLFFAAVMTLIPILVTGGIHMDGFADTVDALSSCGDRQKKLEILKDPHTGAFAIIWLCAYYLMNAALWGEADISVLPAAALIFPISRALSGISIVSFRAAKSSGLLRTFQNGAQKRRTRIVLIIWAAAGAAAMIMLCPAPGILALTAALLVFWHYYKLSKKQFGGTTGDLAGYFLQVCELSMLAVLVLTDGCLWR</sequence>
<name>A0ABS8FWQ2_9FIRM</name>
<organism evidence="20 21">
    <name type="scientific">Ruminococcus turbiniformis</name>
    <dbReference type="NCBI Taxonomy" id="2881258"/>
    <lineage>
        <taxon>Bacteria</taxon>
        <taxon>Bacillati</taxon>
        <taxon>Bacillota</taxon>
        <taxon>Clostridia</taxon>
        <taxon>Eubacteriales</taxon>
        <taxon>Oscillospiraceae</taxon>
        <taxon>Ruminococcus</taxon>
    </lineage>
</organism>
<evidence type="ECO:0000256" key="11">
    <source>
        <dbReference type="ARBA" id="ARBA00022842"/>
    </source>
</evidence>
<keyword evidence="13 19" id="KW-0472">Membrane</keyword>
<comment type="function">
    <text evidence="14 19">Joins adenosylcobinamide-GDP and alpha-ribazole to generate adenosylcobalamin (Ado-cobalamin). Also synthesizes adenosylcobalamin 5'-phosphate from adenosylcobinamide-GDP and alpha-ribazole 5'-phosphate.</text>
</comment>
<evidence type="ECO:0000313" key="21">
    <source>
        <dbReference type="Proteomes" id="UP001198151"/>
    </source>
</evidence>
<reference evidence="20 21" key="1">
    <citation type="submission" date="2021-10" db="EMBL/GenBank/DDBJ databases">
        <title>Anaerobic single-cell dispensing facilitates the cultivation of human gut bacteria.</title>
        <authorList>
            <person name="Afrizal A."/>
        </authorList>
    </citation>
    <scope>NUCLEOTIDE SEQUENCE [LARGE SCALE GENOMIC DNA]</scope>
    <source>
        <strain evidence="20 21">CLA-AA-H200</strain>
    </source>
</reference>
<comment type="catalytic activity">
    <reaction evidence="17 19">
        <text>alpha-ribazole + adenosylcob(III)inamide-GDP = adenosylcob(III)alamin + GMP + H(+)</text>
        <dbReference type="Rhea" id="RHEA:16049"/>
        <dbReference type="ChEBI" id="CHEBI:10329"/>
        <dbReference type="ChEBI" id="CHEBI:15378"/>
        <dbReference type="ChEBI" id="CHEBI:18408"/>
        <dbReference type="ChEBI" id="CHEBI:58115"/>
        <dbReference type="ChEBI" id="CHEBI:60487"/>
        <dbReference type="EC" id="2.7.8.26"/>
    </reaction>
</comment>
<comment type="similarity">
    <text evidence="4 19">Belongs to the CobS family.</text>
</comment>
<evidence type="ECO:0000256" key="3">
    <source>
        <dbReference type="ARBA" id="ARBA00004663"/>
    </source>
</evidence>
<feature type="transmembrane region" description="Helical" evidence="19">
    <location>
        <begin position="110"/>
        <end position="130"/>
    </location>
</feature>
<comment type="catalytic activity">
    <reaction evidence="18 19">
        <text>alpha-ribazole 5'-phosphate + adenosylcob(III)inamide-GDP = adenosylcob(III)alamin 5'-phosphate + GMP + H(+)</text>
        <dbReference type="Rhea" id="RHEA:23560"/>
        <dbReference type="ChEBI" id="CHEBI:15378"/>
        <dbReference type="ChEBI" id="CHEBI:57918"/>
        <dbReference type="ChEBI" id="CHEBI:58115"/>
        <dbReference type="ChEBI" id="CHEBI:60487"/>
        <dbReference type="ChEBI" id="CHEBI:60493"/>
        <dbReference type="EC" id="2.7.8.26"/>
    </reaction>
</comment>
<keyword evidence="11 19" id="KW-0460">Magnesium</keyword>
<feature type="transmembrane region" description="Helical" evidence="19">
    <location>
        <begin position="31"/>
        <end position="55"/>
    </location>
</feature>
<evidence type="ECO:0000256" key="14">
    <source>
        <dbReference type="ARBA" id="ARBA00025228"/>
    </source>
</evidence>
<feature type="transmembrane region" description="Helical" evidence="19">
    <location>
        <begin position="181"/>
        <end position="214"/>
    </location>
</feature>
<evidence type="ECO:0000313" key="20">
    <source>
        <dbReference type="EMBL" id="MCC2254460.1"/>
    </source>
</evidence>
<dbReference type="EMBL" id="JAJEQX010000013">
    <property type="protein sequence ID" value="MCC2254460.1"/>
    <property type="molecule type" value="Genomic_DNA"/>
</dbReference>
<dbReference type="Pfam" id="PF02654">
    <property type="entry name" value="CobS"/>
    <property type="match status" value="1"/>
</dbReference>
<comment type="cofactor">
    <cofactor evidence="1 19">
        <name>Mg(2+)</name>
        <dbReference type="ChEBI" id="CHEBI:18420"/>
    </cofactor>
</comment>
<evidence type="ECO:0000256" key="18">
    <source>
        <dbReference type="ARBA" id="ARBA00049504"/>
    </source>
</evidence>
<keyword evidence="9 19" id="KW-0808">Transferase</keyword>
<evidence type="ECO:0000256" key="1">
    <source>
        <dbReference type="ARBA" id="ARBA00001946"/>
    </source>
</evidence>
<dbReference type="InterPro" id="IPR003805">
    <property type="entry name" value="CobS"/>
</dbReference>
<evidence type="ECO:0000256" key="7">
    <source>
        <dbReference type="ARBA" id="ARBA00022475"/>
    </source>
</evidence>
<dbReference type="PANTHER" id="PTHR34148:SF1">
    <property type="entry name" value="ADENOSYLCOBINAMIDE-GDP RIBAZOLETRANSFERASE"/>
    <property type="match status" value="1"/>
</dbReference>
<evidence type="ECO:0000256" key="10">
    <source>
        <dbReference type="ARBA" id="ARBA00022692"/>
    </source>
</evidence>
<gene>
    <name evidence="19 20" type="primary">cobS</name>
    <name evidence="20" type="ORF">LKD70_08525</name>
</gene>
<evidence type="ECO:0000256" key="16">
    <source>
        <dbReference type="ARBA" id="ARBA00032853"/>
    </source>
</evidence>
<evidence type="ECO:0000256" key="9">
    <source>
        <dbReference type="ARBA" id="ARBA00022679"/>
    </source>
</evidence>
<keyword evidence="7 19" id="KW-1003">Cell membrane</keyword>
<keyword evidence="10 19" id="KW-0812">Transmembrane</keyword>
<dbReference type="EC" id="2.7.8.26" evidence="5 19"/>
<evidence type="ECO:0000256" key="6">
    <source>
        <dbReference type="ARBA" id="ARBA00015850"/>
    </source>
</evidence>
<evidence type="ECO:0000256" key="19">
    <source>
        <dbReference type="HAMAP-Rule" id="MF_00719"/>
    </source>
</evidence>
<dbReference type="HAMAP" id="MF_00719">
    <property type="entry name" value="CobS"/>
    <property type="match status" value="1"/>
</dbReference>
<keyword evidence="8 19" id="KW-0169">Cobalamin biosynthesis</keyword>
<protein>
    <recommendedName>
        <fullName evidence="6 19">Adenosylcobinamide-GDP ribazoletransferase</fullName>
        <ecNumber evidence="5 19">2.7.8.26</ecNumber>
    </recommendedName>
    <alternativeName>
        <fullName evidence="16 19">Cobalamin synthase</fullName>
    </alternativeName>
    <alternativeName>
        <fullName evidence="15 19">Cobalamin-5'-phosphate synthase</fullName>
    </alternativeName>
</protein>
<feature type="transmembrane region" description="Helical" evidence="19">
    <location>
        <begin position="136"/>
        <end position="160"/>
    </location>
</feature>
<dbReference type="NCBIfam" id="TIGR00317">
    <property type="entry name" value="cobS"/>
    <property type="match status" value="1"/>
</dbReference>
<evidence type="ECO:0000256" key="12">
    <source>
        <dbReference type="ARBA" id="ARBA00022989"/>
    </source>
</evidence>
<comment type="pathway">
    <text evidence="3 19">Cofactor biosynthesis; adenosylcobalamin biosynthesis; adenosylcobalamin from cob(II)yrinate a,c-diamide: step 7/7.</text>
</comment>
<evidence type="ECO:0000256" key="4">
    <source>
        <dbReference type="ARBA" id="ARBA00010561"/>
    </source>
</evidence>
<evidence type="ECO:0000256" key="2">
    <source>
        <dbReference type="ARBA" id="ARBA00004651"/>
    </source>
</evidence>
<accession>A0ABS8FWQ2</accession>
<dbReference type="RefSeq" id="WP_227707603.1">
    <property type="nucleotide sequence ID" value="NZ_JAJEQX010000013.1"/>
</dbReference>
<dbReference type="GO" id="GO:0051073">
    <property type="term" value="F:adenosylcobinamide-GDP ribazoletransferase activity"/>
    <property type="evidence" value="ECO:0007669"/>
    <property type="project" value="UniProtKB-EC"/>
</dbReference>
<keyword evidence="21" id="KW-1185">Reference proteome</keyword>